<evidence type="ECO:0000313" key="2">
    <source>
        <dbReference type="EMBL" id="KAF2211410.1"/>
    </source>
</evidence>
<gene>
    <name evidence="2" type="ORF">CERZMDRAFT_85569</name>
</gene>
<evidence type="ECO:0000313" key="3">
    <source>
        <dbReference type="Proteomes" id="UP000799539"/>
    </source>
</evidence>
<reference evidence="2" key="1">
    <citation type="journal article" date="2020" name="Stud. Mycol.">
        <title>101 Dothideomycetes genomes: a test case for predicting lifestyles and emergence of pathogens.</title>
        <authorList>
            <person name="Haridas S."/>
            <person name="Albert R."/>
            <person name="Binder M."/>
            <person name="Bloem J."/>
            <person name="Labutti K."/>
            <person name="Salamov A."/>
            <person name="Andreopoulos B."/>
            <person name="Baker S."/>
            <person name="Barry K."/>
            <person name="Bills G."/>
            <person name="Bluhm B."/>
            <person name="Cannon C."/>
            <person name="Castanera R."/>
            <person name="Culley D."/>
            <person name="Daum C."/>
            <person name="Ezra D."/>
            <person name="Gonzalez J."/>
            <person name="Henrissat B."/>
            <person name="Kuo A."/>
            <person name="Liang C."/>
            <person name="Lipzen A."/>
            <person name="Lutzoni F."/>
            <person name="Magnuson J."/>
            <person name="Mondo S."/>
            <person name="Nolan M."/>
            <person name="Ohm R."/>
            <person name="Pangilinan J."/>
            <person name="Park H.-J."/>
            <person name="Ramirez L."/>
            <person name="Alfaro M."/>
            <person name="Sun H."/>
            <person name="Tritt A."/>
            <person name="Yoshinaga Y."/>
            <person name="Zwiers L.-H."/>
            <person name="Turgeon B."/>
            <person name="Goodwin S."/>
            <person name="Spatafora J."/>
            <person name="Crous P."/>
            <person name="Grigoriev I."/>
        </authorList>
    </citation>
    <scope>NUCLEOTIDE SEQUENCE</scope>
    <source>
        <strain evidence="2">SCOH1-5</strain>
    </source>
</reference>
<sequence>MAARLIKYGIDRPFRLAQDLNQQDQLSTWIEYLGYEHYFYDRAATYVSRSQQEHDRAWEKLVSLGVLRPEETYEVLCDVETGFQHEKERHQAKQAAHLAAILHHQQQPDTATKLARAENDLRLQIVQLEREKSPGNPPVIDREDKKSKPHNFRLESHKDCLTFAPLLPSQQRKHSKRSRSETIDIERPLKRSKKYHQGDVAGI</sequence>
<evidence type="ECO:0000256" key="1">
    <source>
        <dbReference type="SAM" id="MobiDB-lite"/>
    </source>
</evidence>
<dbReference type="Proteomes" id="UP000799539">
    <property type="component" value="Unassembled WGS sequence"/>
</dbReference>
<feature type="compositionally biased region" description="Basic and acidic residues" evidence="1">
    <location>
        <begin position="178"/>
        <end position="189"/>
    </location>
</feature>
<dbReference type="OrthoDB" id="3945206at2759"/>
<name>A0A6A6FD87_9PEZI</name>
<feature type="region of interest" description="Disordered" evidence="1">
    <location>
        <begin position="165"/>
        <end position="203"/>
    </location>
</feature>
<keyword evidence="3" id="KW-1185">Reference proteome</keyword>
<proteinExistence type="predicted"/>
<dbReference type="AlphaFoldDB" id="A0A6A6FD87"/>
<protein>
    <submittedName>
        <fullName evidence="2">Uncharacterized protein</fullName>
    </submittedName>
</protein>
<dbReference type="EMBL" id="ML992677">
    <property type="protein sequence ID" value="KAF2211410.1"/>
    <property type="molecule type" value="Genomic_DNA"/>
</dbReference>
<organism evidence="2 3">
    <name type="scientific">Cercospora zeae-maydis SCOH1-5</name>
    <dbReference type="NCBI Taxonomy" id="717836"/>
    <lineage>
        <taxon>Eukaryota</taxon>
        <taxon>Fungi</taxon>
        <taxon>Dikarya</taxon>
        <taxon>Ascomycota</taxon>
        <taxon>Pezizomycotina</taxon>
        <taxon>Dothideomycetes</taxon>
        <taxon>Dothideomycetidae</taxon>
        <taxon>Mycosphaerellales</taxon>
        <taxon>Mycosphaerellaceae</taxon>
        <taxon>Cercospora</taxon>
    </lineage>
</organism>
<accession>A0A6A6FD87</accession>